<evidence type="ECO:0000256" key="3">
    <source>
        <dbReference type="ARBA" id="ARBA00007931"/>
    </source>
</evidence>
<evidence type="ECO:0000256" key="2">
    <source>
        <dbReference type="ARBA" id="ARBA00004127"/>
    </source>
</evidence>
<evidence type="ECO:0000256" key="5">
    <source>
        <dbReference type="ARBA" id="ARBA00022989"/>
    </source>
</evidence>
<dbReference type="Gene3D" id="2.40.30.170">
    <property type="match status" value="1"/>
</dbReference>
<dbReference type="Proteomes" id="UP000199579">
    <property type="component" value="Unassembled WGS sequence"/>
</dbReference>
<protein>
    <submittedName>
        <fullName evidence="9 10">Peptide zinc metalloprotease protein</fullName>
    </submittedName>
</protein>
<evidence type="ECO:0000313" key="9">
    <source>
        <dbReference type="EMBL" id="SFA89098.1"/>
    </source>
</evidence>
<dbReference type="EMBL" id="FOKJ01000007">
    <property type="protein sequence ID" value="SFA89098.1"/>
    <property type="molecule type" value="Genomic_DNA"/>
</dbReference>
<evidence type="ECO:0000256" key="1">
    <source>
        <dbReference type="ARBA" id="ARBA00001947"/>
    </source>
</evidence>
<keyword evidence="4 7" id="KW-0812">Transmembrane</keyword>
<feature type="transmembrane region" description="Helical" evidence="7">
    <location>
        <begin position="383"/>
        <end position="402"/>
    </location>
</feature>
<evidence type="ECO:0000313" key="11">
    <source>
        <dbReference type="Proteomes" id="UP000198861"/>
    </source>
</evidence>
<keyword evidence="11" id="KW-1185">Reference proteome</keyword>
<evidence type="ECO:0000256" key="4">
    <source>
        <dbReference type="ARBA" id="ARBA00022692"/>
    </source>
</evidence>
<keyword evidence="6 7" id="KW-0472">Membrane</keyword>
<dbReference type="RefSeq" id="WP_170854574.1">
    <property type="nucleotide sequence ID" value="NZ_FOKJ01000007.1"/>
</dbReference>
<feature type="transmembrane region" description="Helical" evidence="7">
    <location>
        <begin position="218"/>
        <end position="237"/>
    </location>
</feature>
<comment type="cofactor">
    <cofactor evidence="1">
        <name>Zn(2+)</name>
        <dbReference type="ChEBI" id="CHEBI:29105"/>
    </cofactor>
</comment>
<feature type="transmembrane region" description="Helical" evidence="7">
    <location>
        <begin position="149"/>
        <end position="168"/>
    </location>
</feature>
<gene>
    <name evidence="9" type="ORF">SAMN04244571_00687</name>
    <name evidence="10" type="ORF">SAMN04244574_03760</name>
</gene>
<dbReference type="GO" id="GO:0031293">
    <property type="term" value="P:membrane protein intracellular domain proteolysis"/>
    <property type="evidence" value="ECO:0007669"/>
    <property type="project" value="TreeGrafter"/>
</dbReference>
<keyword evidence="10" id="KW-0482">Metalloprotease</keyword>
<feature type="transmembrane region" description="Helical" evidence="7">
    <location>
        <begin position="282"/>
        <end position="301"/>
    </location>
</feature>
<reference evidence="9 11" key="2">
    <citation type="submission" date="2016-10" db="EMBL/GenBank/DDBJ databases">
        <authorList>
            <person name="Varghese N."/>
            <person name="Submissions S."/>
        </authorList>
    </citation>
    <scope>NUCLEOTIDE SEQUENCE [LARGE SCALE GENOMIC DNA]</scope>
    <source>
        <strain evidence="9 11">DSM 282</strain>
    </source>
</reference>
<evidence type="ECO:0000313" key="10">
    <source>
        <dbReference type="EMBL" id="SFL27247.1"/>
    </source>
</evidence>
<dbReference type="Proteomes" id="UP000198861">
    <property type="component" value="Unassembled WGS sequence"/>
</dbReference>
<evidence type="ECO:0000256" key="6">
    <source>
        <dbReference type="ARBA" id="ARBA00023136"/>
    </source>
</evidence>
<dbReference type="InterPro" id="IPR008915">
    <property type="entry name" value="Peptidase_M50"/>
</dbReference>
<dbReference type="PANTHER" id="PTHR13325">
    <property type="entry name" value="PROTEASE M50 MEMBRANE-BOUND TRANSCRIPTION FACTOR SITE 2 PROTEASE"/>
    <property type="match status" value="1"/>
</dbReference>
<evidence type="ECO:0000313" key="12">
    <source>
        <dbReference type="Proteomes" id="UP000199579"/>
    </source>
</evidence>
<name>A0A1I4GD89_9GAMM</name>
<dbReference type="GO" id="GO:0004222">
    <property type="term" value="F:metalloendopeptidase activity"/>
    <property type="evidence" value="ECO:0007669"/>
    <property type="project" value="InterPro"/>
</dbReference>
<dbReference type="GO" id="GO:0016020">
    <property type="term" value="C:membrane"/>
    <property type="evidence" value="ECO:0007669"/>
    <property type="project" value="InterPro"/>
</dbReference>
<dbReference type="PANTHER" id="PTHR13325:SF3">
    <property type="entry name" value="MEMBRANE-BOUND TRANSCRIPTION FACTOR SITE-2 PROTEASE"/>
    <property type="match status" value="1"/>
</dbReference>
<feature type="transmembrane region" description="Helical" evidence="7">
    <location>
        <begin position="180"/>
        <end position="198"/>
    </location>
</feature>
<comment type="subcellular location">
    <subcellularLocation>
        <location evidence="2">Endomembrane system</location>
        <topology evidence="2">Multi-pass membrane protein</topology>
    </subcellularLocation>
</comment>
<feature type="domain" description="Peptidase M50" evidence="8">
    <location>
        <begin position="193"/>
        <end position="290"/>
    </location>
</feature>
<feature type="transmembrane region" description="Helical" evidence="7">
    <location>
        <begin position="422"/>
        <end position="440"/>
    </location>
</feature>
<comment type="similarity">
    <text evidence="3">Belongs to the peptidase M50B family.</text>
</comment>
<evidence type="ECO:0000256" key="7">
    <source>
        <dbReference type="SAM" id="Phobius"/>
    </source>
</evidence>
<feature type="transmembrane region" description="Helical" evidence="7">
    <location>
        <begin position="249"/>
        <end position="270"/>
    </location>
</feature>
<keyword evidence="5 7" id="KW-1133">Transmembrane helix</keyword>
<keyword evidence="10" id="KW-0378">Hydrolase</keyword>
<feature type="transmembrane region" description="Helical" evidence="7">
    <location>
        <begin position="356"/>
        <end position="377"/>
    </location>
</feature>
<keyword evidence="10" id="KW-0645">Protease</keyword>
<dbReference type="GO" id="GO:0005737">
    <property type="term" value="C:cytoplasm"/>
    <property type="evidence" value="ECO:0007669"/>
    <property type="project" value="TreeGrafter"/>
</dbReference>
<organism evidence="10 12">
    <name type="scientific">Azotobacter beijerinckii</name>
    <dbReference type="NCBI Taxonomy" id="170623"/>
    <lineage>
        <taxon>Bacteria</taxon>
        <taxon>Pseudomonadati</taxon>
        <taxon>Pseudomonadota</taxon>
        <taxon>Gammaproteobacteria</taxon>
        <taxon>Pseudomonadales</taxon>
        <taxon>Pseudomonadaceae</taxon>
        <taxon>Azotobacter</taxon>
    </lineage>
</organism>
<dbReference type="EMBL" id="FOSX01000085">
    <property type="protein sequence ID" value="SFL27247.1"/>
    <property type="molecule type" value="Genomic_DNA"/>
</dbReference>
<accession>A0A1I4GD89</accession>
<sequence length="704" mass="79193">MTTPIELPAQLPPLREDLQLHVAAPNRDGSPAWTIQDPLTNAFYRIGWLEFELLARWSLGRPQEILAATAAETPLEPEEDELGELYAFLLGHQLLDIHDVRYTRYLHECRRSARAGRLRWLLHHYLFFRLPLIRPARQLAQALPWVEWVYSRFFALTVLILSALGLFLTAQQWDSFTASFMDTLSPGGLVGYLVALAVTKSLHELGHAFTATRYGLRVAHMGVAFLVLWPVLYTDTGESWRLPDRRRRLAIASAGIVSELALAGLATLAWNLSAEGDLKQALFFLASTAWLISLTLNLSPFMRFDGYFILSDAIEMPNLHERAAAMAIASLRNTLLGWHEPDPEPMPSGKRRLMIAFAYFTWVYRLMLFIGVAVAVYLLFFKLLGIFLFIVEIAWFVVRPLMKELRIWHVRRDEIAPGRRTLALALFAAAMLLLLVPWNTHLDAPGWAHPRRQHVLYSPLPARLVKMPRADEPVQAGSPLFSLEQPELDYRATVAQSASQTLEQRLRGLASLPEGEEKRAPLTQQQRLHVAQVQAEHAEAIRLQLNAPFAGVLTDIDPELAAGVWVSPQQPLATLIDPQQWEAELFVPQQALGRLAVGNHVRFYPDAQGQAPVEGRITLIESTRTARLPHPLLSSRHGGRIAALPDERGLTPRDTLYRIQVDLERPVGASAVLSGQARVEARAQSWLLEALKPILIVMIRESGF</sequence>
<dbReference type="AlphaFoldDB" id="A0A1I4GD89"/>
<dbReference type="GO" id="GO:0012505">
    <property type="term" value="C:endomembrane system"/>
    <property type="evidence" value="ECO:0007669"/>
    <property type="project" value="UniProtKB-SubCell"/>
</dbReference>
<evidence type="ECO:0000259" key="8">
    <source>
        <dbReference type="Pfam" id="PF02163"/>
    </source>
</evidence>
<dbReference type="Pfam" id="PF02163">
    <property type="entry name" value="Peptidase_M50"/>
    <property type="match status" value="1"/>
</dbReference>
<reference evidence="10 12" key="1">
    <citation type="submission" date="2016-10" db="EMBL/GenBank/DDBJ databases">
        <authorList>
            <person name="de Groot N.N."/>
        </authorList>
    </citation>
    <scope>NUCLEOTIDE SEQUENCE [LARGE SCALE GENOMIC DNA]</scope>
    <source>
        <strain evidence="10 12">DSM 381</strain>
    </source>
</reference>
<dbReference type="InterPro" id="IPR001193">
    <property type="entry name" value="MBTPS2"/>
</dbReference>
<proteinExistence type="inferred from homology"/>